<dbReference type="SUPFAM" id="SSF49899">
    <property type="entry name" value="Concanavalin A-like lectins/glucanases"/>
    <property type="match status" value="1"/>
</dbReference>
<dbReference type="CDD" id="cd00063">
    <property type="entry name" value="FN3"/>
    <property type="match status" value="1"/>
</dbReference>
<feature type="chain" id="PRO_5045437289" description="Fibronectin type-III domain-containing protein" evidence="6">
    <location>
        <begin position="22"/>
        <end position="1594"/>
    </location>
</feature>
<protein>
    <recommendedName>
        <fullName evidence="7">Fibronectin type-III domain-containing protein</fullName>
    </recommendedName>
</protein>
<feature type="domain" description="Fibronectin type-III" evidence="7">
    <location>
        <begin position="1090"/>
        <end position="1189"/>
    </location>
</feature>
<dbReference type="PROSITE" id="PS50853">
    <property type="entry name" value="FN3"/>
    <property type="match status" value="1"/>
</dbReference>
<evidence type="ECO:0000256" key="2">
    <source>
        <dbReference type="ARBA" id="ARBA00023157"/>
    </source>
</evidence>
<keyword evidence="4" id="KW-0119">Carbohydrate metabolism</keyword>
<keyword evidence="1 6" id="KW-0732">Signal</keyword>
<keyword evidence="2" id="KW-1015">Disulfide bond</keyword>
<evidence type="ECO:0000259" key="7">
    <source>
        <dbReference type="PROSITE" id="PS50853"/>
    </source>
</evidence>
<accession>A0ABP8AIB0</accession>
<dbReference type="Pfam" id="PF00041">
    <property type="entry name" value="fn3"/>
    <property type="match status" value="1"/>
</dbReference>
<reference evidence="9" key="1">
    <citation type="journal article" date="2019" name="Int. J. Syst. Evol. Microbiol.">
        <title>The Global Catalogue of Microorganisms (GCM) 10K type strain sequencing project: providing services to taxonomists for standard genome sequencing and annotation.</title>
        <authorList>
            <consortium name="The Broad Institute Genomics Platform"/>
            <consortium name="The Broad Institute Genome Sequencing Center for Infectious Disease"/>
            <person name="Wu L."/>
            <person name="Ma J."/>
        </authorList>
    </citation>
    <scope>NUCLEOTIDE SEQUENCE [LARGE SCALE GENOMIC DNA]</scope>
    <source>
        <strain evidence="9">JCM 17388</strain>
    </source>
</reference>
<dbReference type="InterPro" id="IPR003961">
    <property type="entry name" value="FN3_dom"/>
</dbReference>
<proteinExistence type="predicted"/>
<keyword evidence="3" id="KW-0378">Hydrolase</keyword>
<organism evidence="8 9">
    <name type="scientific">Streptosporangium oxazolinicum</name>
    <dbReference type="NCBI Taxonomy" id="909287"/>
    <lineage>
        <taxon>Bacteria</taxon>
        <taxon>Bacillati</taxon>
        <taxon>Actinomycetota</taxon>
        <taxon>Actinomycetes</taxon>
        <taxon>Streptosporangiales</taxon>
        <taxon>Streptosporangiaceae</taxon>
        <taxon>Streptosporangium</taxon>
    </lineage>
</organism>
<evidence type="ECO:0000256" key="6">
    <source>
        <dbReference type="SAM" id="SignalP"/>
    </source>
</evidence>
<sequence length="1594" mass="167472">MTVSALAASLLVAGSSTPAQADPEPGSPAVPATPTATEFPRPEDPDAPLRAAIEEARKQNKPVEVEAAYTEGSRTWAYPDGHLTTQSYAGPAQLKQADGSWDWIDTALVEQDGVLKPKLAKAKIEFSAGGADRPFASMERGDGQKVSFGWPTELPKPTVKGNVATFVDAAGQGADLVVTALPTGFRHDVVLREQPKGPVEFRIPVETDGLDFAEDKRGGLELTDAKGRQVASAAEPVTIDAGPSAAETKTAGAVPPRTGKIDTRVVEEKGEQTLVLTPDPAFLADPATRYPVTVDPTTTLTLQSDLVVSNTGNADTSPASQRLVTSIERTNSAGTLTYSHSLLKFDTGVLAGRSVGSARLDMYADQLVGCRWYGPAGIEAKRVTSAWPQYVSWSNQPSVTSFGSSVQLCPSTSSIDDNGNWIPRTFTWSVTAIAQAWAAGQPNEGIRLSGTGTSDPTQGGGWWVYFHSAEKTGGTKPKLTVSYFLPPEIPTVTAESIDSMDGNDAIARSTSVKVGFKSSVPEGTNLDYTVSVNDSTMAPPPSFPTGHVAHWKFDEPAGAASAADAGTGGHTATYTGSRRAAITGKLGGAIQLNDMTGSNGCCVPNSYASTSRSVLNQNSSFSISTWVRLKDSEAVQYVASQDGDPFGLSIYYLGGSHQKWRLQVSGTGGATGYGVWVDSAKLAAADTWTHLTGIYDAGASKIRLYVDGVLSGEADYQPSGTVTAGPFRIGGHKSGLNLLQGSVDDMRLYQRALSLPDIKKLYGEVASTSYNAKPSGQVIEQTFALHNPASLKFVVRACRSGVSQPSCNESPAYRITSDAPMLPTDTETGMADPVQPILSGMVNRPSGGEVTAKYYLYNSVGAPIGSSPLGELTVNGGQRASFKIPASIVQSGKTYTWQMQACTQEVCTPKTNQVSFTVPGEAPPEEYDSTPIALQRDHFFVKTAKIEPNACNGVACTFADSSMIQVGGLGNEKLASVVKIRLDEIPAGSTPIESLLDLGTPSCGASNCSPDTTIKITRLDNEITADTTTADLFRTTNADSTYSISATNPKRDIAGDELAWLLLESDSEIVIGFGAPNTATKMSLTVGYLPPGPPSAVRNLTAVPGDGGAIATWAMPETTGSLALLDGYDVEVLSPGGDVVHTLQVKDPSVTVTGLSNGTNYNLRVAARTRFGESPWEGTTVTPKRVELPPQSPGAGMCPTSVGTQMLTVKLEEYFNIQNGVLEGHYPDVWNSTISGTSQALIQSNGTLNSSHPMAAKLALVNTNLVAAKEVMDAENRRREDSSVSISNAVAYNAPSGDITVRATVQHSWTDVAVDGEGHEDRQANSMGGLYDFSFGKCGGWGTLVSVAIEVDTDGMDMVIEGPGPDGGGGTCGAQEGFTVGKVQASGCGAAGGPRGPNPNDVTGYQHKCAGDGCMFDTYAKQNVMSGMVLEAGGALRYKGYQNWLALGPTAIDVTDLRGWARVNVTPAFAKAKKNKTLLKSLVMKLDTIAGFSIRGGSVSMDGGGPGIGFSTSNSSAQYSKQGSTGSRAITTPAPDKVRPFTVGCDGLVCAFDSIRHAMNVSLDYKATGNPEDWDTGDPMRLEAPWRAATTKWF</sequence>
<dbReference type="SMART" id="SM00560">
    <property type="entry name" value="LamGL"/>
    <property type="match status" value="1"/>
</dbReference>
<keyword evidence="3" id="KW-0326">Glycosidase</keyword>
<dbReference type="Pfam" id="PF13385">
    <property type="entry name" value="Laminin_G_3"/>
    <property type="match status" value="1"/>
</dbReference>
<comment type="caution">
    <text evidence="8">The sequence shown here is derived from an EMBL/GenBank/DDBJ whole genome shotgun (WGS) entry which is preliminary data.</text>
</comment>
<name>A0ABP8AIB0_9ACTN</name>
<evidence type="ECO:0000256" key="1">
    <source>
        <dbReference type="ARBA" id="ARBA00022729"/>
    </source>
</evidence>
<dbReference type="EMBL" id="BAABAQ010000002">
    <property type="protein sequence ID" value="GAA4184409.1"/>
    <property type="molecule type" value="Genomic_DNA"/>
</dbReference>
<dbReference type="InterPro" id="IPR013320">
    <property type="entry name" value="ConA-like_dom_sf"/>
</dbReference>
<gene>
    <name evidence="8" type="ORF">GCM10022252_13240</name>
</gene>
<evidence type="ECO:0000256" key="5">
    <source>
        <dbReference type="SAM" id="MobiDB-lite"/>
    </source>
</evidence>
<dbReference type="InterPro" id="IPR036116">
    <property type="entry name" value="FN3_sf"/>
</dbReference>
<evidence type="ECO:0000313" key="8">
    <source>
        <dbReference type="EMBL" id="GAA4184409.1"/>
    </source>
</evidence>
<evidence type="ECO:0000256" key="4">
    <source>
        <dbReference type="ARBA" id="ARBA00023326"/>
    </source>
</evidence>
<keyword evidence="4" id="KW-0624">Polysaccharide degradation</keyword>
<dbReference type="Gene3D" id="2.60.40.10">
    <property type="entry name" value="Immunoglobulins"/>
    <property type="match status" value="1"/>
</dbReference>
<dbReference type="NCBIfam" id="NF033679">
    <property type="entry name" value="DNRLRE_dom"/>
    <property type="match status" value="1"/>
</dbReference>
<keyword evidence="9" id="KW-1185">Reference proteome</keyword>
<feature type="region of interest" description="Disordered" evidence="5">
    <location>
        <begin position="1512"/>
        <end position="1533"/>
    </location>
</feature>
<dbReference type="Gene3D" id="2.60.120.200">
    <property type="match status" value="1"/>
</dbReference>
<dbReference type="InterPro" id="IPR006558">
    <property type="entry name" value="LamG-like"/>
</dbReference>
<dbReference type="SMART" id="SM00060">
    <property type="entry name" value="FN3"/>
    <property type="match status" value="1"/>
</dbReference>
<evidence type="ECO:0000256" key="3">
    <source>
        <dbReference type="ARBA" id="ARBA00023295"/>
    </source>
</evidence>
<feature type="signal peptide" evidence="6">
    <location>
        <begin position="1"/>
        <end position="21"/>
    </location>
</feature>
<dbReference type="SUPFAM" id="SSF49265">
    <property type="entry name" value="Fibronectin type III"/>
    <property type="match status" value="1"/>
</dbReference>
<feature type="compositionally biased region" description="Polar residues" evidence="5">
    <location>
        <begin position="1512"/>
        <end position="1530"/>
    </location>
</feature>
<dbReference type="RefSeq" id="WP_344916019.1">
    <property type="nucleotide sequence ID" value="NZ_BAABAQ010000002.1"/>
</dbReference>
<feature type="region of interest" description="Disordered" evidence="5">
    <location>
        <begin position="15"/>
        <end position="46"/>
    </location>
</feature>
<dbReference type="InterPro" id="IPR013783">
    <property type="entry name" value="Ig-like_fold"/>
</dbReference>
<evidence type="ECO:0000313" key="9">
    <source>
        <dbReference type="Proteomes" id="UP001501251"/>
    </source>
</evidence>
<dbReference type="Proteomes" id="UP001501251">
    <property type="component" value="Unassembled WGS sequence"/>
</dbReference>